<dbReference type="AlphaFoldDB" id="A0A5S9PYP6"/>
<sequence>MPNKAKQHRATSCAGPRCARPLLAALNAQITMVSNSRSQEKFTKFILVCFVIGYGSSTLMFLSIDGGTGSGGAFQAMLAMIILVSRAVVTTFLGVIALFTSALRQSWLKEGVFNSYWLPLLLSSPPIIWLLWQYVFSV</sequence>
<reference evidence="3 4" key="1">
    <citation type="submission" date="2019-11" db="EMBL/GenBank/DDBJ databases">
        <authorList>
            <person name="Holert J."/>
        </authorList>
    </citation>
    <scope>NUCLEOTIDE SEQUENCE [LARGE SCALE GENOMIC DNA]</scope>
    <source>
        <strain evidence="3">SB11_3</strain>
    </source>
</reference>
<feature type="transmembrane region" description="Helical" evidence="1">
    <location>
        <begin position="45"/>
        <end position="64"/>
    </location>
</feature>
<proteinExistence type="predicted"/>
<evidence type="ECO:0000313" key="2">
    <source>
        <dbReference type="EMBL" id="CAA0094900.1"/>
    </source>
</evidence>
<dbReference type="EMBL" id="CACSIO010000012">
    <property type="protein sequence ID" value="CAA0110237.1"/>
    <property type="molecule type" value="Genomic_DNA"/>
</dbReference>
<keyword evidence="4" id="KW-1185">Reference proteome</keyword>
<keyword evidence="1" id="KW-1133">Transmembrane helix</keyword>
<dbReference type="EMBL" id="CACSIO010000003">
    <property type="protein sequence ID" value="CAA0094900.1"/>
    <property type="molecule type" value="Genomic_DNA"/>
</dbReference>
<organism evidence="3 4">
    <name type="scientific">BD1-7 clade bacterium</name>
    <dbReference type="NCBI Taxonomy" id="2029982"/>
    <lineage>
        <taxon>Bacteria</taxon>
        <taxon>Pseudomonadati</taxon>
        <taxon>Pseudomonadota</taxon>
        <taxon>Gammaproteobacteria</taxon>
        <taxon>Cellvibrionales</taxon>
        <taxon>Spongiibacteraceae</taxon>
        <taxon>BD1-7 clade</taxon>
    </lineage>
</organism>
<evidence type="ECO:0000313" key="3">
    <source>
        <dbReference type="EMBL" id="CAA0110237.1"/>
    </source>
</evidence>
<dbReference type="Proteomes" id="UP000441399">
    <property type="component" value="Unassembled WGS sequence"/>
</dbReference>
<evidence type="ECO:0000256" key="1">
    <source>
        <dbReference type="SAM" id="Phobius"/>
    </source>
</evidence>
<feature type="transmembrane region" description="Helical" evidence="1">
    <location>
        <begin position="115"/>
        <end position="135"/>
    </location>
</feature>
<name>A0A5S9PYP6_9GAMM</name>
<keyword evidence="1" id="KW-0472">Membrane</keyword>
<gene>
    <name evidence="3" type="ORF">OPDIPICF_01543</name>
    <name evidence="2" type="ORF">OPDIPICF_04013</name>
</gene>
<evidence type="ECO:0000313" key="4">
    <source>
        <dbReference type="Proteomes" id="UP000441399"/>
    </source>
</evidence>
<keyword evidence="1" id="KW-0812">Transmembrane</keyword>
<accession>A0A5S9PYP6</accession>
<feature type="transmembrane region" description="Helical" evidence="1">
    <location>
        <begin position="76"/>
        <end position="103"/>
    </location>
</feature>
<protein>
    <submittedName>
        <fullName evidence="3">Uncharacterized protein</fullName>
    </submittedName>
</protein>